<accession>A0A6A6X5J7</accession>
<evidence type="ECO:0000313" key="2">
    <source>
        <dbReference type="Proteomes" id="UP000799757"/>
    </source>
</evidence>
<name>A0A6A6X5J7_9PLEO</name>
<evidence type="ECO:0000313" key="1">
    <source>
        <dbReference type="EMBL" id="KAF2791424.1"/>
    </source>
</evidence>
<reference evidence="1" key="1">
    <citation type="journal article" date="2020" name="Stud. Mycol.">
        <title>101 Dothideomycetes genomes: a test case for predicting lifestyles and emergence of pathogens.</title>
        <authorList>
            <person name="Haridas S."/>
            <person name="Albert R."/>
            <person name="Binder M."/>
            <person name="Bloem J."/>
            <person name="Labutti K."/>
            <person name="Salamov A."/>
            <person name="Andreopoulos B."/>
            <person name="Baker S."/>
            <person name="Barry K."/>
            <person name="Bills G."/>
            <person name="Bluhm B."/>
            <person name="Cannon C."/>
            <person name="Castanera R."/>
            <person name="Culley D."/>
            <person name="Daum C."/>
            <person name="Ezra D."/>
            <person name="Gonzalez J."/>
            <person name="Henrissat B."/>
            <person name="Kuo A."/>
            <person name="Liang C."/>
            <person name="Lipzen A."/>
            <person name="Lutzoni F."/>
            <person name="Magnuson J."/>
            <person name="Mondo S."/>
            <person name="Nolan M."/>
            <person name="Ohm R."/>
            <person name="Pangilinan J."/>
            <person name="Park H.-J."/>
            <person name="Ramirez L."/>
            <person name="Alfaro M."/>
            <person name="Sun H."/>
            <person name="Tritt A."/>
            <person name="Yoshinaga Y."/>
            <person name="Zwiers L.-H."/>
            <person name="Turgeon B."/>
            <person name="Goodwin S."/>
            <person name="Spatafora J."/>
            <person name="Crous P."/>
            <person name="Grigoriev I."/>
        </authorList>
    </citation>
    <scope>NUCLEOTIDE SEQUENCE</scope>
    <source>
        <strain evidence="1">CBS 109.77</strain>
    </source>
</reference>
<sequence>MDEYAMVSCRGLCQKLHATLPQELRDKVYEQVLGMANIQVSEKNGRGIVRDRVPCGVGIPDYLSLLHYWDPAWVGLNFLKELARDWYRVTTFDFNYRTNLIPRFLDENIWGQGLRPRELVSKVKIHVPAIRLRSPKTLEELENLFGFKNRVNLHIDISSAWFVEWGEHERLFPKSTWRALEKAMEVILPIFPVLNRFLDAGFRLSVWLNSLCDITPHNAKFSSEKCLKVV</sequence>
<proteinExistence type="predicted"/>
<gene>
    <name evidence="1" type="ORF">K505DRAFT_376773</name>
</gene>
<dbReference type="AlphaFoldDB" id="A0A6A6X5J7"/>
<dbReference type="OrthoDB" id="3684889at2759"/>
<dbReference type="EMBL" id="MU002019">
    <property type="protein sequence ID" value="KAF2791424.1"/>
    <property type="molecule type" value="Genomic_DNA"/>
</dbReference>
<dbReference type="Proteomes" id="UP000799757">
    <property type="component" value="Unassembled WGS sequence"/>
</dbReference>
<protein>
    <submittedName>
        <fullName evidence="1">Uncharacterized protein</fullName>
    </submittedName>
</protein>
<organism evidence="1 2">
    <name type="scientific">Melanomma pulvis-pyrius CBS 109.77</name>
    <dbReference type="NCBI Taxonomy" id="1314802"/>
    <lineage>
        <taxon>Eukaryota</taxon>
        <taxon>Fungi</taxon>
        <taxon>Dikarya</taxon>
        <taxon>Ascomycota</taxon>
        <taxon>Pezizomycotina</taxon>
        <taxon>Dothideomycetes</taxon>
        <taxon>Pleosporomycetidae</taxon>
        <taxon>Pleosporales</taxon>
        <taxon>Melanommataceae</taxon>
        <taxon>Melanomma</taxon>
    </lineage>
</organism>
<keyword evidence="2" id="KW-1185">Reference proteome</keyword>